<dbReference type="InterPro" id="IPR008965">
    <property type="entry name" value="CBM2/CBM3_carb-bd_dom_sf"/>
</dbReference>
<name>A0A4P7SLR3_9CELL</name>
<evidence type="ECO:0000256" key="4">
    <source>
        <dbReference type="SAM" id="MobiDB-lite"/>
    </source>
</evidence>
<dbReference type="GO" id="GO:0005975">
    <property type="term" value="P:carbohydrate metabolic process"/>
    <property type="evidence" value="ECO:0007669"/>
    <property type="project" value="InterPro"/>
</dbReference>
<dbReference type="Gene3D" id="2.70.50.50">
    <property type="entry name" value="chitin-binding protein cbp21"/>
    <property type="match status" value="1"/>
</dbReference>
<dbReference type="SUPFAM" id="SSF81296">
    <property type="entry name" value="E set domains"/>
    <property type="match status" value="1"/>
</dbReference>
<dbReference type="InterPro" id="IPR014756">
    <property type="entry name" value="Ig_E-set"/>
</dbReference>
<dbReference type="PROSITE" id="PS51173">
    <property type="entry name" value="CBM2"/>
    <property type="match status" value="1"/>
</dbReference>
<keyword evidence="2" id="KW-0378">Hydrolase</keyword>
<gene>
    <name evidence="7" type="ORF">E5225_16305</name>
</gene>
<dbReference type="InterPro" id="IPR051024">
    <property type="entry name" value="GlcNAc_Chitin_IntDeg"/>
</dbReference>
<protein>
    <submittedName>
        <fullName evidence="7">Cellulose-binding protein</fullName>
    </submittedName>
</protein>
<feature type="chain" id="PRO_5020595996" evidence="5">
    <location>
        <begin position="34"/>
        <end position="396"/>
    </location>
</feature>
<dbReference type="InterPro" id="IPR004302">
    <property type="entry name" value="Cellulose/chitin-bd_N"/>
</dbReference>
<dbReference type="CDD" id="cd21177">
    <property type="entry name" value="LPMO_AA10"/>
    <property type="match status" value="1"/>
</dbReference>
<dbReference type="SUPFAM" id="SSF49384">
    <property type="entry name" value="Carbohydrate-binding domain"/>
    <property type="match status" value="1"/>
</dbReference>
<dbReference type="Pfam" id="PF00553">
    <property type="entry name" value="CBM_2"/>
    <property type="match status" value="1"/>
</dbReference>
<keyword evidence="1 5" id="KW-0732">Signal</keyword>
<evidence type="ECO:0000259" key="6">
    <source>
        <dbReference type="PROSITE" id="PS51173"/>
    </source>
</evidence>
<evidence type="ECO:0000256" key="3">
    <source>
        <dbReference type="ARBA" id="ARBA00023295"/>
    </source>
</evidence>
<accession>A0A4P7SLR3</accession>
<feature type="signal peptide" evidence="5">
    <location>
        <begin position="1"/>
        <end position="33"/>
    </location>
</feature>
<dbReference type="Pfam" id="PF03067">
    <property type="entry name" value="LPMO_10"/>
    <property type="match status" value="1"/>
</dbReference>
<evidence type="ECO:0000313" key="7">
    <source>
        <dbReference type="EMBL" id="QCB94891.1"/>
    </source>
</evidence>
<dbReference type="PANTHER" id="PTHR34823:SF1">
    <property type="entry name" value="CHITIN-BINDING TYPE-4 DOMAIN-CONTAINING PROTEIN"/>
    <property type="match status" value="1"/>
</dbReference>
<keyword evidence="3" id="KW-0326">Glycosidase</keyword>
<dbReference type="RefSeq" id="WP_135973292.1">
    <property type="nucleotide sequence ID" value="NZ_CP039291.1"/>
</dbReference>
<dbReference type="Gene3D" id="2.60.40.290">
    <property type="match status" value="1"/>
</dbReference>
<dbReference type="AlphaFoldDB" id="A0A4P7SLR3"/>
<evidence type="ECO:0000256" key="1">
    <source>
        <dbReference type="ARBA" id="ARBA00022729"/>
    </source>
</evidence>
<proteinExistence type="predicted"/>
<sequence>MTRHRPVRRALAGLAATSVLAGALVALPTAAQAHGGLTYPATRTYQCYVDGLAGGQAAGQAGNMLPTNPACKNALASNSYGFYNWFGNLLGTINGRHETIPDGKLCGPDARFEAFNTPSASWPTTRVQAGQRITFQYAATVPHPGWWTQYITKDGWNQNEPIGWDDLEPAPFDRVLNPPLRNGGPTGPEYAWDATLPQKSGKHVIFSIWERTDSPESFYNCSDVDFGGGNPSPTPTPTRTATPTPTPTRTPTPTPTVTPTRTATPTPTPTPTPTVTPTPTATPTPTPSVPADAVCEVEIDTTSAWNGGFQGNVTVFNATMQPVSGWEVTWRFTNGEKVTQAWSSTTTQSGDTVTARNAAWNGTIAHHNAVSFGFIGSGTPRPATDVTLNGSPCIVR</sequence>
<keyword evidence="8" id="KW-1185">Reference proteome</keyword>
<feature type="compositionally biased region" description="Pro residues" evidence="4">
    <location>
        <begin position="244"/>
        <end position="256"/>
    </location>
</feature>
<reference evidence="7 8" key="1">
    <citation type="submission" date="2019-04" db="EMBL/GenBank/DDBJ databases">
        <title>Isolation and identification of Cellulomonas shaoxiangyii sp. Nov. isolated from feces of the Tibetan antelopes (Pantholops hodgsonii) in the Qinghai-Tibet plateau of China.</title>
        <authorList>
            <person name="Tian Z."/>
        </authorList>
    </citation>
    <scope>NUCLEOTIDE SEQUENCE [LARGE SCALE GENOMIC DNA]</scope>
    <source>
        <strain evidence="7 8">Z28</strain>
    </source>
</reference>
<evidence type="ECO:0000313" key="8">
    <source>
        <dbReference type="Proteomes" id="UP000296469"/>
    </source>
</evidence>
<dbReference type="OrthoDB" id="5179374at2"/>
<feature type="region of interest" description="Disordered" evidence="4">
    <location>
        <begin position="223"/>
        <end position="289"/>
    </location>
</feature>
<dbReference type="InterPro" id="IPR001919">
    <property type="entry name" value="CBD2"/>
</dbReference>
<dbReference type="KEGG" id="celz:E5225_16305"/>
<dbReference type="Proteomes" id="UP000296469">
    <property type="component" value="Chromosome"/>
</dbReference>
<dbReference type="GO" id="GO:0030247">
    <property type="term" value="F:polysaccharide binding"/>
    <property type="evidence" value="ECO:0007669"/>
    <property type="project" value="UniProtKB-UniRule"/>
</dbReference>
<dbReference type="GO" id="GO:0004553">
    <property type="term" value="F:hydrolase activity, hydrolyzing O-glycosyl compounds"/>
    <property type="evidence" value="ECO:0007669"/>
    <property type="project" value="InterPro"/>
</dbReference>
<organism evidence="7 8">
    <name type="scientific">Cellulomonas shaoxiangyii</name>
    <dbReference type="NCBI Taxonomy" id="2566013"/>
    <lineage>
        <taxon>Bacteria</taxon>
        <taxon>Bacillati</taxon>
        <taxon>Actinomycetota</taxon>
        <taxon>Actinomycetes</taxon>
        <taxon>Micrococcales</taxon>
        <taxon>Cellulomonadaceae</taxon>
        <taxon>Cellulomonas</taxon>
    </lineage>
</organism>
<dbReference type="PANTHER" id="PTHR34823">
    <property type="entry name" value="GLCNAC-BINDING PROTEIN A"/>
    <property type="match status" value="1"/>
</dbReference>
<evidence type="ECO:0000256" key="5">
    <source>
        <dbReference type="SAM" id="SignalP"/>
    </source>
</evidence>
<dbReference type="SMART" id="SM00637">
    <property type="entry name" value="CBD_II"/>
    <property type="match status" value="1"/>
</dbReference>
<dbReference type="PROSITE" id="PS51318">
    <property type="entry name" value="TAT"/>
    <property type="match status" value="1"/>
</dbReference>
<feature type="domain" description="CBM2" evidence="6">
    <location>
        <begin position="288"/>
        <end position="396"/>
    </location>
</feature>
<dbReference type="InterPro" id="IPR012291">
    <property type="entry name" value="CBM2_carb-bd_dom_sf"/>
</dbReference>
<evidence type="ECO:0000256" key="2">
    <source>
        <dbReference type="ARBA" id="ARBA00022801"/>
    </source>
</evidence>
<dbReference type="InterPro" id="IPR006311">
    <property type="entry name" value="TAT_signal"/>
</dbReference>
<feature type="compositionally biased region" description="Pro residues" evidence="4">
    <location>
        <begin position="266"/>
        <end position="288"/>
    </location>
</feature>
<dbReference type="EMBL" id="CP039291">
    <property type="protein sequence ID" value="QCB94891.1"/>
    <property type="molecule type" value="Genomic_DNA"/>
</dbReference>